<proteinExistence type="predicted"/>
<organism evidence="1 2">
    <name type="scientific">Eretmocerus hayati</name>
    <dbReference type="NCBI Taxonomy" id="131215"/>
    <lineage>
        <taxon>Eukaryota</taxon>
        <taxon>Metazoa</taxon>
        <taxon>Ecdysozoa</taxon>
        <taxon>Arthropoda</taxon>
        <taxon>Hexapoda</taxon>
        <taxon>Insecta</taxon>
        <taxon>Pterygota</taxon>
        <taxon>Neoptera</taxon>
        <taxon>Endopterygota</taxon>
        <taxon>Hymenoptera</taxon>
        <taxon>Apocrita</taxon>
        <taxon>Proctotrupomorpha</taxon>
        <taxon>Chalcidoidea</taxon>
        <taxon>Aphelinidae</taxon>
        <taxon>Aphelininae</taxon>
        <taxon>Eretmocerus</taxon>
    </lineage>
</organism>
<reference evidence="1" key="1">
    <citation type="submission" date="2023-04" db="EMBL/GenBank/DDBJ databases">
        <title>A chromosome-level genome assembly of the parasitoid wasp Eretmocerus hayati.</title>
        <authorList>
            <person name="Zhong Y."/>
            <person name="Liu S."/>
            <person name="Liu Y."/>
        </authorList>
    </citation>
    <scope>NUCLEOTIDE SEQUENCE</scope>
    <source>
        <strain evidence="1">ZJU_SS_LIU_2023</strain>
    </source>
</reference>
<protein>
    <submittedName>
        <fullName evidence="1">Uncharacterized protein</fullName>
    </submittedName>
</protein>
<comment type="caution">
    <text evidence="1">The sequence shown here is derived from an EMBL/GenBank/DDBJ whole genome shotgun (WGS) entry which is preliminary data.</text>
</comment>
<gene>
    <name evidence="1" type="ORF">QAD02_013120</name>
</gene>
<name>A0ACC2P1I5_9HYME</name>
<keyword evidence="2" id="KW-1185">Reference proteome</keyword>
<accession>A0ACC2P1I5</accession>
<dbReference type="EMBL" id="CM056742">
    <property type="protein sequence ID" value="KAJ8677333.1"/>
    <property type="molecule type" value="Genomic_DNA"/>
</dbReference>
<sequence length="136" mass="15281">MQSTGTSWIQNLNKLELIAELRQRNAEFTGDEKFEDLRKKLQKVVKKGIAEAQDTQPVSEKDKDTKNLENREFLQTTGKDSTASENDTGSTTSYVSVCSDTEDKSGQSDDDMSGDGVNLEFCLQKDKWENFVMKVG</sequence>
<evidence type="ECO:0000313" key="2">
    <source>
        <dbReference type="Proteomes" id="UP001239111"/>
    </source>
</evidence>
<evidence type="ECO:0000313" key="1">
    <source>
        <dbReference type="EMBL" id="KAJ8677333.1"/>
    </source>
</evidence>
<dbReference type="Proteomes" id="UP001239111">
    <property type="component" value="Chromosome 2"/>
</dbReference>